<proteinExistence type="inferred from homology"/>
<evidence type="ECO:0000256" key="6">
    <source>
        <dbReference type="HAMAP-Rule" id="MF_00337"/>
    </source>
</evidence>
<evidence type="ECO:0000256" key="2">
    <source>
        <dbReference type="ARBA" id="ARBA00022490"/>
    </source>
</evidence>
<dbReference type="Gene3D" id="1.10.287.1040">
    <property type="entry name" value="Exonuclease VII, small subunit"/>
    <property type="match status" value="1"/>
</dbReference>
<evidence type="ECO:0000313" key="8">
    <source>
        <dbReference type="EMBL" id="ODA32798.1"/>
    </source>
</evidence>
<evidence type="ECO:0000313" key="9">
    <source>
        <dbReference type="Proteomes" id="UP000094828"/>
    </source>
</evidence>
<comment type="caution">
    <text evidence="8">The sequence shown here is derived from an EMBL/GenBank/DDBJ whole genome shotgun (WGS) entry which is preliminary data.</text>
</comment>
<comment type="subcellular location">
    <subcellularLocation>
        <location evidence="6">Cytoplasm</location>
    </subcellularLocation>
</comment>
<dbReference type="InterPro" id="IPR037004">
    <property type="entry name" value="Exonuc_VII_ssu_sf"/>
</dbReference>
<evidence type="ECO:0000256" key="1">
    <source>
        <dbReference type="ARBA" id="ARBA00009998"/>
    </source>
</evidence>
<dbReference type="SUPFAM" id="SSF116842">
    <property type="entry name" value="XseB-like"/>
    <property type="match status" value="1"/>
</dbReference>
<dbReference type="Proteomes" id="UP000094828">
    <property type="component" value="Unassembled WGS sequence"/>
</dbReference>
<evidence type="ECO:0000256" key="5">
    <source>
        <dbReference type="ARBA" id="ARBA00022839"/>
    </source>
</evidence>
<gene>
    <name evidence="6" type="primary">xseB</name>
    <name evidence="8" type="ORF">A6X21_20970</name>
</gene>
<name>A0A1C3EHT9_9PLAN</name>
<dbReference type="PANTHER" id="PTHR34137">
    <property type="entry name" value="EXODEOXYRIBONUCLEASE 7 SMALL SUBUNIT"/>
    <property type="match status" value="1"/>
</dbReference>
<dbReference type="InterPro" id="IPR003761">
    <property type="entry name" value="Exonuc_VII_S"/>
</dbReference>
<dbReference type="EC" id="3.1.11.6" evidence="6"/>
<organism evidence="8 9">
    <name type="scientific">Planctopirus hydrillae</name>
    <dbReference type="NCBI Taxonomy" id="1841610"/>
    <lineage>
        <taxon>Bacteria</taxon>
        <taxon>Pseudomonadati</taxon>
        <taxon>Planctomycetota</taxon>
        <taxon>Planctomycetia</taxon>
        <taxon>Planctomycetales</taxon>
        <taxon>Planctomycetaceae</taxon>
        <taxon>Planctopirus</taxon>
    </lineage>
</organism>
<dbReference type="GO" id="GO:0006308">
    <property type="term" value="P:DNA catabolic process"/>
    <property type="evidence" value="ECO:0007669"/>
    <property type="project" value="UniProtKB-UniRule"/>
</dbReference>
<dbReference type="STRING" id="1841610.A6X21_20970"/>
<dbReference type="NCBIfam" id="TIGR01280">
    <property type="entry name" value="xseB"/>
    <property type="match status" value="1"/>
</dbReference>
<dbReference type="EMBL" id="LYDR01000063">
    <property type="protein sequence ID" value="ODA32798.1"/>
    <property type="molecule type" value="Genomic_DNA"/>
</dbReference>
<dbReference type="HAMAP" id="MF_00337">
    <property type="entry name" value="Exonuc_7_S"/>
    <property type="match status" value="1"/>
</dbReference>
<keyword evidence="3 6" id="KW-0540">Nuclease</keyword>
<comment type="similarity">
    <text evidence="1 6">Belongs to the XseB family.</text>
</comment>
<feature type="compositionally biased region" description="Polar residues" evidence="7">
    <location>
        <begin position="148"/>
        <end position="163"/>
    </location>
</feature>
<sequence>MESLGIDRMNMARKKSSSSTEGPSFEEALEELQGIVDQLDEGQLPLNDALQGFERGIHLYRVCSEILENAESKVEMLQSQLKGSGPEAIPVDSIIKSTLDSSLEKAPPMSSDGTVVALSRVPATEPEAPFDTQVDDTQVDVDPGRGTEQLSSEDLMRSENNSPRPKAGLF</sequence>
<accession>A0A1C3EHT9</accession>
<comment type="catalytic activity">
    <reaction evidence="6">
        <text>Exonucleolytic cleavage in either 5'- to 3'- or 3'- to 5'-direction to yield nucleoside 5'-phosphates.</text>
        <dbReference type="EC" id="3.1.11.6"/>
    </reaction>
</comment>
<dbReference type="GO" id="GO:0005829">
    <property type="term" value="C:cytosol"/>
    <property type="evidence" value="ECO:0007669"/>
    <property type="project" value="TreeGrafter"/>
</dbReference>
<keyword evidence="5 6" id="KW-0269">Exonuclease</keyword>
<evidence type="ECO:0000256" key="4">
    <source>
        <dbReference type="ARBA" id="ARBA00022801"/>
    </source>
</evidence>
<dbReference type="AlphaFoldDB" id="A0A1C3EHT9"/>
<dbReference type="GO" id="GO:0008855">
    <property type="term" value="F:exodeoxyribonuclease VII activity"/>
    <property type="evidence" value="ECO:0007669"/>
    <property type="project" value="UniProtKB-UniRule"/>
</dbReference>
<protein>
    <recommendedName>
        <fullName evidence="6">Exodeoxyribonuclease 7 small subunit</fullName>
        <ecNumber evidence="6">3.1.11.6</ecNumber>
    </recommendedName>
    <alternativeName>
        <fullName evidence="6">Exodeoxyribonuclease VII small subunit</fullName>
        <shortName evidence="6">Exonuclease VII small subunit</shortName>
    </alternativeName>
</protein>
<evidence type="ECO:0000256" key="7">
    <source>
        <dbReference type="SAM" id="MobiDB-lite"/>
    </source>
</evidence>
<keyword evidence="4 6" id="KW-0378">Hydrolase</keyword>
<evidence type="ECO:0000256" key="3">
    <source>
        <dbReference type="ARBA" id="ARBA00022722"/>
    </source>
</evidence>
<reference evidence="8 9" key="1">
    <citation type="submission" date="2016-05" db="EMBL/GenBank/DDBJ databases">
        <title>Genomic and physiological characterization of Planctopirus sp. isolated from fresh water lake.</title>
        <authorList>
            <person name="Subhash Y."/>
            <person name="Ramana C."/>
        </authorList>
    </citation>
    <scope>NUCLEOTIDE SEQUENCE [LARGE SCALE GENOMIC DNA]</scope>
    <source>
        <strain evidence="8 9">JC280</strain>
    </source>
</reference>
<keyword evidence="2 6" id="KW-0963">Cytoplasm</keyword>
<keyword evidence="9" id="KW-1185">Reference proteome</keyword>
<feature type="region of interest" description="Disordered" evidence="7">
    <location>
        <begin position="1"/>
        <end position="25"/>
    </location>
</feature>
<comment type="function">
    <text evidence="6">Bidirectionally degrades single-stranded DNA into large acid-insoluble oligonucleotides, which are then degraded further into small acid-soluble oligonucleotides.</text>
</comment>
<dbReference type="PANTHER" id="PTHR34137:SF1">
    <property type="entry name" value="EXODEOXYRIBONUCLEASE 7 SMALL SUBUNIT"/>
    <property type="match status" value="1"/>
</dbReference>
<dbReference type="Pfam" id="PF02609">
    <property type="entry name" value="Exonuc_VII_S"/>
    <property type="match status" value="1"/>
</dbReference>
<dbReference type="GO" id="GO:0009318">
    <property type="term" value="C:exodeoxyribonuclease VII complex"/>
    <property type="evidence" value="ECO:0007669"/>
    <property type="project" value="UniProtKB-UniRule"/>
</dbReference>
<feature type="region of interest" description="Disordered" evidence="7">
    <location>
        <begin position="121"/>
        <end position="170"/>
    </location>
</feature>
<comment type="subunit">
    <text evidence="6">Heterooligomer composed of large and small subunits.</text>
</comment>